<dbReference type="AlphaFoldDB" id="A0A0R3C9H8"/>
<protein>
    <submittedName>
        <fullName evidence="1">Uncharacterized protein</fullName>
    </submittedName>
</protein>
<accession>A0A0R3C9H8</accession>
<dbReference type="Proteomes" id="UP000051380">
    <property type="component" value="Unassembled WGS sequence"/>
</dbReference>
<organism evidence="1 2">
    <name type="scientific">Bradyrhizobium yuanmingense</name>
    <dbReference type="NCBI Taxonomy" id="108015"/>
    <lineage>
        <taxon>Bacteria</taxon>
        <taxon>Pseudomonadati</taxon>
        <taxon>Pseudomonadota</taxon>
        <taxon>Alphaproteobacteria</taxon>
        <taxon>Hyphomicrobiales</taxon>
        <taxon>Nitrobacteraceae</taxon>
        <taxon>Bradyrhizobium</taxon>
    </lineage>
</organism>
<evidence type="ECO:0000313" key="1">
    <source>
        <dbReference type="EMBL" id="KRP94336.1"/>
    </source>
</evidence>
<gene>
    <name evidence="1" type="ORF">AOQ72_24365</name>
</gene>
<dbReference type="EMBL" id="LJYF01000029">
    <property type="protein sequence ID" value="KRP94336.1"/>
    <property type="molecule type" value="Genomic_DNA"/>
</dbReference>
<comment type="caution">
    <text evidence="1">The sequence shown here is derived from an EMBL/GenBank/DDBJ whole genome shotgun (WGS) entry which is preliminary data.</text>
</comment>
<proteinExistence type="predicted"/>
<sequence length="371" mass="40667">MRWDPYQLFAGAELDAYWKGRLADGSRKLLFVVGRGFDARAALVPQRILGLGKVTSLHGWVLRYRNGQTDTPEAQSKIDANAAAFRSIFGGRLTEIEVRMRGAGNSHVTSRNTRAAVTRRDELAGYSDVIVDISAMPRTVGLTAIAQLVALLDELAQNGGPSVNLHVVVAESVVSDGRLGAGSLSDTVTSLVGFSGQLTAESTVNLPRVWFPVLGEGQSARLERIRAELDPDEICPILPFPSRDPRRGDRLIEEYRQLLFDDFRVEPANILYAAEYNPFEAYRQIYGAINRYRDSLSDLGGCKVFVSPLSSKLLSIGALLACYDHKANSGGRDKVNVGIPYVESVTYGEPGDTVDAGIEVYSLWIRGDWEK</sequence>
<name>A0A0R3C9H8_9BRAD</name>
<reference evidence="1 2" key="1">
    <citation type="submission" date="2015-09" db="EMBL/GenBank/DDBJ databases">
        <title>Draft Genome Sequence of the Strain BR 3267 (Bradyrhizobium yuanmingense) recommended as inoculant for cowpea in Brazil.</title>
        <authorList>
            <person name="Simoes-Araujo J.L."/>
            <person name="Zilli J.E."/>
        </authorList>
    </citation>
    <scope>NUCLEOTIDE SEQUENCE [LARGE SCALE GENOMIC DNA]</scope>
    <source>
        <strain evidence="1 2">BR3267</strain>
    </source>
</reference>
<evidence type="ECO:0000313" key="2">
    <source>
        <dbReference type="Proteomes" id="UP000051380"/>
    </source>
</evidence>